<proteinExistence type="predicted"/>
<accession>A0AAI8FQV3</accession>
<keyword evidence="2" id="KW-1185">Reference proteome</keyword>
<dbReference type="Proteomes" id="UP000029424">
    <property type="component" value="Chromosome 2"/>
</dbReference>
<dbReference type="EMBL" id="CP008727">
    <property type="protein sequence ID" value="AIO69574.1"/>
    <property type="molecule type" value="Genomic_DNA"/>
</dbReference>
<gene>
    <name evidence="1" type="ORF">DM82_4924</name>
</gene>
<dbReference type="AlphaFoldDB" id="A0AAI8FQV3"/>
<sequence>MSDSTISTKRRWPARNVAIAASHELFSSPEAALRETIRDRLQRRIEILTQHSLGRKWCPYAIESTRLNRSIESGVDDIKFLYPVLDNIPVVVLPLLNFARAGIRICLYAPPEVCRVAEVVRDYVAQIGWIRDSCDLITVQEDKSRISFFDSFKRSTAPLIAAGADDAIVWTAADLVLAYDVWPWLLERDIHDHDLVVNMIARELIFPPGTNEFLRLEYFDSLSPVGQTRSREVRQPDMLVFTQRGRDGLANLDRIRGRPEAELLGIFLKTSWRGLLSRKAGSVLRAIHYGIKRKRYSLRPGDGISQKHASAFASVFFGVDTLVKGECADPFIVKDADGFEEIFGYYRTLLQGVVEAATTKEEGYRKLEAYYPHAEHLFRLSSRLTPLWSEIPLWRRWPEFICDKTSTYNTRLKMAFKEAGVDDSTMPIPEYFTREGEFVFHPPPRHSSIPSSLAFLTEVYRPRYEHGRRQWLQAR</sequence>
<evidence type="ECO:0000313" key="2">
    <source>
        <dbReference type="Proteomes" id="UP000029424"/>
    </source>
</evidence>
<evidence type="ECO:0000313" key="1">
    <source>
        <dbReference type="EMBL" id="AIO69574.1"/>
    </source>
</evidence>
<organism evidence="1 2">
    <name type="scientific">Burkholderia oklahomensis</name>
    <dbReference type="NCBI Taxonomy" id="342113"/>
    <lineage>
        <taxon>Bacteria</taxon>
        <taxon>Pseudomonadati</taxon>
        <taxon>Pseudomonadota</taxon>
        <taxon>Betaproteobacteria</taxon>
        <taxon>Burkholderiales</taxon>
        <taxon>Burkholderiaceae</taxon>
        <taxon>Burkholderia</taxon>
        <taxon>pseudomallei group</taxon>
    </lineage>
</organism>
<protein>
    <submittedName>
        <fullName evidence="1">Uncharacterized protein</fullName>
    </submittedName>
</protein>
<reference evidence="1 2" key="1">
    <citation type="submission" date="2014-06" db="EMBL/GenBank/DDBJ databases">
        <authorList>
            <person name="Bishop-Lilly K.A."/>
            <person name="Broomall S.M."/>
            <person name="Chain P.S."/>
            <person name="Chertkov O."/>
            <person name="Coyne S.R."/>
            <person name="Daligault H.E."/>
            <person name="Davenport K.W."/>
            <person name="Erkkila T."/>
            <person name="Frey K.G."/>
            <person name="Gibbons H.S."/>
            <person name="Gu W."/>
            <person name="Jaissle J."/>
            <person name="Johnson S.L."/>
            <person name="Koroleva G.I."/>
            <person name="Ladner J.T."/>
            <person name="Lo C.-C."/>
            <person name="Minogue T.D."/>
            <person name="Munk C."/>
            <person name="Palacios G.F."/>
            <person name="Redden C.L."/>
            <person name="Rosenzweig C.N."/>
            <person name="Scholz M.B."/>
            <person name="Teshima H."/>
            <person name="Xu Y."/>
        </authorList>
    </citation>
    <scope>NUCLEOTIDE SEQUENCE [LARGE SCALE GENOMIC DNA]</scope>
    <source>
        <strain evidence="1 2">EO147</strain>
    </source>
</reference>
<name>A0AAI8FQV3_9BURK</name>
<dbReference type="KEGG" id="bok:DM82_4924"/>
<dbReference type="RefSeq" id="WP_232239114.1">
    <property type="nucleotide sequence ID" value="NZ_CADEQG010000003.1"/>
</dbReference>
<dbReference type="GeneID" id="60551708"/>